<comment type="caution">
    <text evidence="2">The sequence shown here is derived from an EMBL/GenBank/DDBJ whole genome shotgun (WGS) entry which is preliminary data.</text>
</comment>
<feature type="compositionally biased region" description="Basic and acidic residues" evidence="1">
    <location>
        <begin position="16"/>
        <end position="27"/>
    </location>
</feature>
<gene>
    <name evidence="2" type="ORF">HGM15179_004224</name>
</gene>
<dbReference type="EMBL" id="SWJQ01000086">
    <property type="protein sequence ID" value="TRZ22915.1"/>
    <property type="molecule type" value="Genomic_DNA"/>
</dbReference>
<evidence type="ECO:0000313" key="2">
    <source>
        <dbReference type="EMBL" id="TRZ22915.1"/>
    </source>
</evidence>
<dbReference type="AlphaFoldDB" id="A0A8K1GT30"/>
<organism evidence="2 3">
    <name type="scientific">Zosterops borbonicus</name>
    <dbReference type="NCBI Taxonomy" id="364589"/>
    <lineage>
        <taxon>Eukaryota</taxon>
        <taxon>Metazoa</taxon>
        <taxon>Chordata</taxon>
        <taxon>Craniata</taxon>
        <taxon>Vertebrata</taxon>
        <taxon>Euteleostomi</taxon>
        <taxon>Archelosauria</taxon>
        <taxon>Archosauria</taxon>
        <taxon>Dinosauria</taxon>
        <taxon>Saurischia</taxon>
        <taxon>Theropoda</taxon>
        <taxon>Coelurosauria</taxon>
        <taxon>Aves</taxon>
        <taxon>Neognathae</taxon>
        <taxon>Neoaves</taxon>
        <taxon>Telluraves</taxon>
        <taxon>Australaves</taxon>
        <taxon>Passeriformes</taxon>
        <taxon>Sylvioidea</taxon>
        <taxon>Zosteropidae</taxon>
        <taxon>Zosterops</taxon>
    </lineage>
</organism>
<proteinExistence type="predicted"/>
<feature type="region of interest" description="Disordered" evidence="1">
    <location>
        <begin position="1"/>
        <end position="38"/>
    </location>
</feature>
<keyword evidence="3" id="KW-1185">Reference proteome</keyword>
<evidence type="ECO:0000256" key="1">
    <source>
        <dbReference type="SAM" id="MobiDB-lite"/>
    </source>
</evidence>
<evidence type="ECO:0000313" key="3">
    <source>
        <dbReference type="Proteomes" id="UP000796761"/>
    </source>
</evidence>
<accession>A0A8K1GT30</accession>
<sequence length="70" mass="7863">MHSDLELGPGGGGELLKGDEGQRKDSSFRTARQAGKRAAARARFLVILKMTDERQRQVRNKDRLRGDLQI</sequence>
<reference evidence="2" key="1">
    <citation type="submission" date="2019-04" db="EMBL/GenBank/DDBJ databases">
        <title>Genome assembly of Zosterops borbonicus 15179.</title>
        <authorList>
            <person name="Leroy T."/>
            <person name="Anselmetti Y."/>
            <person name="Tilak M.-K."/>
            <person name="Nabholz B."/>
        </authorList>
    </citation>
    <scope>NUCLEOTIDE SEQUENCE</scope>
    <source>
        <strain evidence="2">HGM_15179</strain>
        <tissue evidence="2">Muscle</tissue>
    </source>
</reference>
<protein>
    <submittedName>
        <fullName evidence="2">Uncharacterized protein</fullName>
    </submittedName>
</protein>
<name>A0A8K1GT30_9PASS</name>
<dbReference type="Proteomes" id="UP000796761">
    <property type="component" value="Unassembled WGS sequence"/>
</dbReference>